<proteinExistence type="predicted"/>
<dbReference type="STRING" id="128403.WA1_50730"/>
<dbReference type="OrthoDB" id="9810148at2"/>
<dbReference type="SUPFAM" id="SSF52540">
    <property type="entry name" value="P-loop containing nucleoside triphosphate hydrolases"/>
    <property type="match status" value="1"/>
</dbReference>
<evidence type="ECO:0000313" key="1">
    <source>
        <dbReference type="EMBL" id="KYC34507.1"/>
    </source>
</evidence>
<reference evidence="1 2" key="1">
    <citation type="journal article" date="2013" name="Genome Biol. Evol.">
        <title>Genomes of Stigonematalean cyanobacteria (subsection V) and the evolution of oxygenic photosynthesis from prokaryotes to plastids.</title>
        <authorList>
            <person name="Dagan T."/>
            <person name="Roettger M."/>
            <person name="Stucken K."/>
            <person name="Landan G."/>
            <person name="Koch R."/>
            <person name="Major P."/>
            <person name="Gould S.B."/>
            <person name="Goremykin V.V."/>
            <person name="Rippka R."/>
            <person name="Tandeau de Marsac N."/>
            <person name="Gugger M."/>
            <person name="Lockhart P.J."/>
            <person name="Allen J.F."/>
            <person name="Brune I."/>
            <person name="Maus I."/>
            <person name="Puhler A."/>
            <person name="Martin W.F."/>
        </authorList>
    </citation>
    <scope>NUCLEOTIDE SEQUENCE [LARGE SCALE GENOMIC DNA]</scope>
    <source>
        <strain evidence="1 2">PCC 7110</strain>
    </source>
</reference>
<evidence type="ECO:0000313" key="2">
    <source>
        <dbReference type="Proteomes" id="UP000076925"/>
    </source>
</evidence>
<dbReference type="InterPro" id="IPR050238">
    <property type="entry name" value="DNA_Rep/Repair_Clamp_Loader"/>
</dbReference>
<comment type="caution">
    <text evidence="1">The sequence shown here is derived from an EMBL/GenBank/DDBJ whole genome shotgun (WGS) entry which is preliminary data.</text>
</comment>
<accession>A0A139WQ06</accession>
<protein>
    <submittedName>
        <fullName evidence="1">DNA polymerase III subunit delta</fullName>
    </submittedName>
</protein>
<organism evidence="1 2">
    <name type="scientific">Scytonema hofmannii PCC 7110</name>
    <dbReference type="NCBI Taxonomy" id="128403"/>
    <lineage>
        <taxon>Bacteria</taxon>
        <taxon>Bacillati</taxon>
        <taxon>Cyanobacteriota</taxon>
        <taxon>Cyanophyceae</taxon>
        <taxon>Nostocales</taxon>
        <taxon>Scytonemataceae</taxon>
        <taxon>Scytonema</taxon>
    </lineage>
</organism>
<dbReference type="EMBL" id="ANNX02000078">
    <property type="protein sequence ID" value="KYC34507.1"/>
    <property type="molecule type" value="Genomic_DNA"/>
</dbReference>
<keyword evidence="2" id="KW-1185">Reference proteome</keyword>
<dbReference type="Gene3D" id="3.40.50.300">
    <property type="entry name" value="P-loop containing nucleotide triphosphate hydrolases"/>
    <property type="match status" value="1"/>
</dbReference>
<dbReference type="Proteomes" id="UP000076925">
    <property type="component" value="Unassembled WGS sequence"/>
</dbReference>
<dbReference type="PANTHER" id="PTHR11669:SF8">
    <property type="entry name" value="DNA POLYMERASE III SUBUNIT DELTA"/>
    <property type="match status" value="1"/>
</dbReference>
<sequence>MKTNPFANITGQHTAKTLLTQALKQNKITSAYLFTSPMKGVGKGKTAQAFAQAVVGENHQDILFVEPTYLKNSQATGSLSIRVEQVSEITEFLSTLGLGSRKVVIINDAEHLNSTAANKLLKTLEEPKTGTFILTSSQPQKLLPTITSRCQIVPFTRLTDEEVVSVLQKQQIQLTQELLAISSGSPGQAIINQCMFSNISSSVMKQLEKPPENIVDALGLSNCISDWGCEAQLWLLNYLQHDWWKKFKDTQLLAKFTQARQQLSYHVTPRSVWDNLLLP</sequence>
<dbReference type="AlphaFoldDB" id="A0A139WQ06"/>
<dbReference type="PANTHER" id="PTHR11669">
    <property type="entry name" value="REPLICATION FACTOR C / DNA POLYMERASE III GAMMA-TAU SUBUNIT"/>
    <property type="match status" value="1"/>
</dbReference>
<dbReference type="RefSeq" id="WP_017740749.1">
    <property type="nucleotide sequence ID" value="NZ_KQ976356.1"/>
</dbReference>
<dbReference type="GO" id="GO:0006261">
    <property type="term" value="P:DNA-templated DNA replication"/>
    <property type="evidence" value="ECO:0007669"/>
    <property type="project" value="TreeGrafter"/>
</dbReference>
<dbReference type="NCBIfam" id="NF005638">
    <property type="entry name" value="PRK07399.1"/>
    <property type="match status" value="1"/>
</dbReference>
<name>A0A139WQ06_9CYAN</name>
<dbReference type="Pfam" id="PF13177">
    <property type="entry name" value="DNA_pol3_delta2"/>
    <property type="match status" value="1"/>
</dbReference>
<dbReference type="InterPro" id="IPR027417">
    <property type="entry name" value="P-loop_NTPase"/>
</dbReference>
<gene>
    <name evidence="1" type="ORF">WA1_50730</name>
</gene>